<gene>
    <name evidence="2" type="ORF">SDC9_162205</name>
</gene>
<feature type="region of interest" description="Disordered" evidence="1">
    <location>
        <begin position="188"/>
        <end position="208"/>
    </location>
</feature>
<organism evidence="2">
    <name type="scientific">bioreactor metagenome</name>
    <dbReference type="NCBI Taxonomy" id="1076179"/>
    <lineage>
        <taxon>unclassified sequences</taxon>
        <taxon>metagenomes</taxon>
        <taxon>ecological metagenomes</taxon>
    </lineage>
</organism>
<sequence length="208" mass="22386">MRRHFGVAVEQGLTDVAHHGAGQADQFTRRAVIQPGTTQFCPAPILVLEIGPGQQFAQLAITRAVLADQHYPPGFVALDLVLDPGIHPNNGLDALAAGPLVELDHAKQIGQIGDAKRRHAICRRSRDGLIDLDDTVGDRVFGVQAEMDETWGMRGGGCGSHCAILPDRPHRRSKNHAPIKAAGWSTRWSCAPRGHDAPEPHPSVHSAD</sequence>
<proteinExistence type="predicted"/>
<accession>A0A645FMI6</accession>
<dbReference type="EMBL" id="VSSQ01061557">
    <property type="protein sequence ID" value="MPN14876.1"/>
    <property type="molecule type" value="Genomic_DNA"/>
</dbReference>
<evidence type="ECO:0000313" key="2">
    <source>
        <dbReference type="EMBL" id="MPN14876.1"/>
    </source>
</evidence>
<name>A0A645FMI6_9ZZZZ</name>
<reference evidence="2" key="1">
    <citation type="submission" date="2019-08" db="EMBL/GenBank/DDBJ databases">
        <authorList>
            <person name="Kucharzyk K."/>
            <person name="Murdoch R.W."/>
            <person name="Higgins S."/>
            <person name="Loffler F."/>
        </authorList>
    </citation>
    <scope>NUCLEOTIDE SEQUENCE</scope>
</reference>
<protein>
    <submittedName>
        <fullName evidence="2">Uncharacterized protein</fullName>
    </submittedName>
</protein>
<evidence type="ECO:0000256" key="1">
    <source>
        <dbReference type="SAM" id="MobiDB-lite"/>
    </source>
</evidence>
<comment type="caution">
    <text evidence="2">The sequence shown here is derived from an EMBL/GenBank/DDBJ whole genome shotgun (WGS) entry which is preliminary data.</text>
</comment>
<dbReference type="AlphaFoldDB" id="A0A645FMI6"/>